<evidence type="ECO:0000259" key="2">
    <source>
        <dbReference type="Pfam" id="PF09822"/>
    </source>
</evidence>
<keyword evidence="4" id="KW-1185">Reference proteome</keyword>
<accession>A0A6I4U5F8</accession>
<reference evidence="3 4" key="1">
    <citation type="submission" date="2019-12" db="EMBL/GenBank/DDBJ databases">
        <title>Genomic-based taxomic classification of the family Erythrobacteraceae.</title>
        <authorList>
            <person name="Xu L."/>
        </authorList>
    </citation>
    <scope>NUCLEOTIDE SEQUENCE [LARGE SCALE GENOMIC DNA]</scope>
    <source>
        <strain evidence="3 4">LMG 29519</strain>
    </source>
</reference>
<proteinExistence type="predicted"/>
<dbReference type="EMBL" id="WTYR01000001">
    <property type="protein sequence ID" value="MXP10135.1"/>
    <property type="molecule type" value="Genomic_DNA"/>
</dbReference>
<dbReference type="Gene3D" id="3.40.50.880">
    <property type="match status" value="1"/>
</dbReference>
<dbReference type="AlphaFoldDB" id="A0A6I4U5F8"/>
<dbReference type="OrthoDB" id="7390937at2"/>
<evidence type="ECO:0000256" key="1">
    <source>
        <dbReference type="SAM" id="MobiDB-lite"/>
    </source>
</evidence>
<dbReference type="InterPro" id="IPR019196">
    <property type="entry name" value="ABC_transp_unknown"/>
</dbReference>
<dbReference type="Pfam" id="PF09822">
    <property type="entry name" value="ABC_transp_aux"/>
    <property type="match status" value="1"/>
</dbReference>
<evidence type="ECO:0000313" key="3">
    <source>
        <dbReference type="EMBL" id="MXP10135.1"/>
    </source>
</evidence>
<dbReference type="SUPFAM" id="SSF52317">
    <property type="entry name" value="Class I glutamine amidotransferase-like"/>
    <property type="match status" value="1"/>
</dbReference>
<protein>
    <submittedName>
        <fullName evidence="3">ABC transporter</fullName>
    </submittedName>
</protein>
<feature type="compositionally biased region" description="Low complexity" evidence="1">
    <location>
        <begin position="10"/>
        <end position="21"/>
    </location>
</feature>
<evidence type="ECO:0000313" key="4">
    <source>
        <dbReference type="Proteomes" id="UP000429229"/>
    </source>
</evidence>
<dbReference type="Proteomes" id="UP000429229">
    <property type="component" value="Unassembled WGS sequence"/>
</dbReference>
<sequence length="254" mass="27286">MSGAACHPSAGAEQAAASETAEPARKPIATALFSSLPIARPENVAMEDLLREDVPAHWATSLLSDRGEWRAVDWLGIRDDGYDALAGIDLLVLAQPRPLAPEENVALDNFVRDGGTVLLFADPHLTQESAYALGDPRRPAHTVLLSPILSRWGIELEHDESDEKTGADWNGVTLPLSEPGRFRLKPDAGEFAGRCILEADARLVSCDIGKGRLLALADAALLEPDTGGRAEIRRALLERMMDAALATKVGKSRD</sequence>
<comment type="caution">
    <text evidence="3">The sequence shown here is derived from an EMBL/GenBank/DDBJ whole genome shotgun (WGS) entry which is preliminary data.</text>
</comment>
<feature type="domain" description="ABC-type uncharacterised transport system" evidence="2">
    <location>
        <begin position="86"/>
        <end position="159"/>
    </location>
</feature>
<name>A0A6I4U5F8_9SPHN</name>
<feature type="region of interest" description="Disordered" evidence="1">
    <location>
        <begin position="1"/>
        <end position="23"/>
    </location>
</feature>
<organism evidence="3 4">
    <name type="scientific">Alteriqipengyuania halimionae</name>
    <dbReference type="NCBI Taxonomy" id="1926630"/>
    <lineage>
        <taxon>Bacteria</taxon>
        <taxon>Pseudomonadati</taxon>
        <taxon>Pseudomonadota</taxon>
        <taxon>Alphaproteobacteria</taxon>
        <taxon>Sphingomonadales</taxon>
        <taxon>Erythrobacteraceae</taxon>
        <taxon>Alteriqipengyuania</taxon>
    </lineage>
</organism>
<dbReference type="InterPro" id="IPR029062">
    <property type="entry name" value="Class_I_gatase-like"/>
</dbReference>
<dbReference type="RefSeq" id="WP_160616771.1">
    <property type="nucleotide sequence ID" value="NZ_WTYR01000001.1"/>
</dbReference>
<gene>
    <name evidence="3" type="ORF">GRI68_08075</name>
</gene>